<name>A0A553PKL2_TIGCA</name>
<dbReference type="Gene3D" id="3.40.390.10">
    <property type="entry name" value="Collagenase (Catalytic Domain)"/>
    <property type="match status" value="1"/>
</dbReference>
<evidence type="ECO:0000313" key="12">
    <source>
        <dbReference type="EMBL" id="TRY78189.1"/>
    </source>
</evidence>
<evidence type="ECO:0000256" key="5">
    <source>
        <dbReference type="ARBA" id="ARBA00022801"/>
    </source>
</evidence>
<dbReference type="InterPro" id="IPR041645">
    <property type="entry name" value="ADAMTS_CR_2"/>
</dbReference>
<keyword evidence="5" id="KW-0378">Hydrolase</keyword>
<organism evidence="12 13">
    <name type="scientific">Tigriopus californicus</name>
    <name type="common">Marine copepod</name>
    <dbReference type="NCBI Taxonomy" id="6832"/>
    <lineage>
        <taxon>Eukaryota</taxon>
        <taxon>Metazoa</taxon>
        <taxon>Ecdysozoa</taxon>
        <taxon>Arthropoda</taxon>
        <taxon>Crustacea</taxon>
        <taxon>Multicrustacea</taxon>
        <taxon>Hexanauplia</taxon>
        <taxon>Copepoda</taxon>
        <taxon>Harpacticoida</taxon>
        <taxon>Harpacticidae</taxon>
        <taxon>Tigriopus</taxon>
    </lineage>
</organism>
<evidence type="ECO:0000256" key="1">
    <source>
        <dbReference type="ARBA" id="ARBA00022670"/>
    </source>
</evidence>
<keyword evidence="9" id="KW-0325">Glycoprotein</keyword>
<dbReference type="OrthoDB" id="9942326at2759"/>
<dbReference type="Pfam" id="PF17771">
    <property type="entry name" value="ADAMTS_CR_2"/>
    <property type="match status" value="1"/>
</dbReference>
<dbReference type="OMA" id="FWENEVE"/>
<feature type="binding site" evidence="10">
    <location>
        <position position="430"/>
    </location>
    <ligand>
        <name>Zn(2+)</name>
        <dbReference type="ChEBI" id="CHEBI:29105"/>
        <note>catalytic</note>
    </ligand>
</feature>
<keyword evidence="1" id="KW-0645">Protease</keyword>
<keyword evidence="4" id="KW-0677">Repeat</keyword>
<keyword evidence="3" id="KW-0732">Signal</keyword>
<dbReference type="GO" id="GO:0004222">
    <property type="term" value="F:metalloendopeptidase activity"/>
    <property type="evidence" value="ECO:0007669"/>
    <property type="project" value="InterPro"/>
</dbReference>
<dbReference type="InterPro" id="IPR002870">
    <property type="entry name" value="Peptidase_M12B_N"/>
</dbReference>
<dbReference type="GO" id="GO:0006508">
    <property type="term" value="P:proteolysis"/>
    <property type="evidence" value="ECO:0007669"/>
    <property type="project" value="UniProtKB-KW"/>
</dbReference>
<reference evidence="12 13" key="1">
    <citation type="journal article" date="2018" name="Nat. Ecol. Evol.">
        <title>Genomic signatures of mitonuclear coevolution across populations of Tigriopus californicus.</title>
        <authorList>
            <person name="Barreto F.S."/>
            <person name="Watson E.T."/>
            <person name="Lima T.G."/>
            <person name="Willett C.S."/>
            <person name="Edmands S."/>
            <person name="Li W."/>
            <person name="Burton R.S."/>
        </authorList>
    </citation>
    <scope>NUCLEOTIDE SEQUENCE [LARGE SCALE GENOMIC DNA]</scope>
    <source>
        <strain evidence="12 13">San Diego</strain>
    </source>
</reference>
<dbReference type="Gene3D" id="3.40.1620.60">
    <property type="match status" value="1"/>
</dbReference>
<keyword evidence="7" id="KW-0482">Metalloprotease</keyword>
<feature type="active site" evidence="10">
    <location>
        <position position="421"/>
    </location>
</feature>
<dbReference type="InterPro" id="IPR001590">
    <property type="entry name" value="Peptidase_M12B"/>
</dbReference>
<evidence type="ECO:0000256" key="2">
    <source>
        <dbReference type="ARBA" id="ARBA00022723"/>
    </source>
</evidence>
<dbReference type="InterPro" id="IPR024079">
    <property type="entry name" value="MetalloPept_cat_dom_sf"/>
</dbReference>
<dbReference type="Pfam" id="PF01562">
    <property type="entry name" value="Pep_M12B_propep"/>
    <property type="match status" value="1"/>
</dbReference>
<dbReference type="PANTHER" id="PTHR11905">
    <property type="entry name" value="ADAM A DISINTEGRIN AND METALLOPROTEASE DOMAIN"/>
    <property type="match status" value="1"/>
</dbReference>
<dbReference type="GO" id="GO:0046872">
    <property type="term" value="F:metal ion binding"/>
    <property type="evidence" value="ECO:0007669"/>
    <property type="project" value="UniProtKB-KW"/>
</dbReference>
<dbReference type="Pfam" id="PF01421">
    <property type="entry name" value="Reprolysin"/>
    <property type="match status" value="1"/>
</dbReference>
<evidence type="ECO:0000256" key="6">
    <source>
        <dbReference type="ARBA" id="ARBA00022833"/>
    </source>
</evidence>
<feature type="binding site" evidence="10">
    <location>
        <position position="420"/>
    </location>
    <ligand>
        <name>Zn(2+)</name>
        <dbReference type="ChEBI" id="CHEBI:29105"/>
        <note>catalytic</note>
    </ligand>
</feature>
<dbReference type="Proteomes" id="UP000318571">
    <property type="component" value="Chromosome 11"/>
</dbReference>
<comment type="caution">
    <text evidence="12">The sequence shown here is derived from an EMBL/GenBank/DDBJ whole genome shotgun (WGS) entry which is preliminary data.</text>
</comment>
<gene>
    <name evidence="12" type="ORF">TCAL_04265</name>
</gene>
<keyword evidence="8" id="KW-1015">Disulfide bond</keyword>
<evidence type="ECO:0000256" key="3">
    <source>
        <dbReference type="ARBA" id="ARBA00022729"/>
    </source>
</evidence>
<dbReference type="SUPFAM" id="SSF55486">
    <property type="entry name" value="Metalloproteases ('zincins'), catalytic domain"/>
    <property type="match status" value="1"/>
</dbReference>
<evidence type="ECO:0000256" key="9">
    <source>
        <dbReference type="ARBA" id="ARBA00023180"/>
    </source>
</evidence>
<evidence type="ECO:0000259" key="11">
    <source>
        <dbReference type="PROSITE" id="PS50215"/>
    </source>
</evidence>
<feature type="binding site" evidence="10">
    <location>
        <position position="424"/>
    </location>
    <ligand>
        <name>Zn(2+)</name>
        <dbReference type="ChEBI" id="CHEBI:29105"/>
        <note>catalytic</note>
    </ligand>
</feature>
<dbReference type="PANTHER" id="PTHR11905:SF247">
    <property type="entry name" value="PEPTIDASE M12B DOMAIN-CONTAINING PROTEIN"/>
    <property type="match status" value="1"/>
</dbReference>
<proteinExistence type="predicted"/>
<dbReference type="AlphaFoldDB" id="A0A553PKL2"/>
<accession>A0A553PKL2</accession>
<evidence type="ECO:0000256" key="4">
    <source>
        <dbReference type="ARBA" id="ARBA00022737"/>
    </source>
</evidence>
<evidence type="ECO:0000256" key="8">
    <source>
        <dbReference type="ARBA" id="ARBA00023157"/>
    </source>
</evidence>
<evidence type="ECO:0000313" key="13">
    <source>
        <dbReference type="Proteomes" id="UP000318571"/>
    </source>
</evidence>
<feature type="domain" description="Peptidase M12B" evidence="11">
    <location>
        <begin position="248"/>
        <end position="461"/>
    </location>
</feature>
<dbReference type="PROSITE" id="PS50215">
    <property type="entry name" value="ADAM_MEPRO"/>
    <property type="match status" value="1"/>
</dbReference>
<dbReference type="EMBL" id="VCGU01000003">
    <property type="protein sequence ID" value="TRY78189.1"/>
    <property type="molecule type" value="Genomic_DNA"/>
</dbReference>
<sequence>MVVRTEINPTLWDILVLLTIGFLQILMVDSGPPIPADLPKTRGNHLARDQGVGYLKRTFPAQGRNAAPSSLYGEEIEYTIGVFGTEYELRFQQNKKLLPPQGFRMQWRNSSGVTYTELGEAITRCHYIHKDAQSVAALSDCGLGQIRGFVSTPNETFEITPLTNELEALFLRDPSLLGFDDDLANSIVIEDLYLVKRAKLPALEDDDEILFWENEVENGFSTYKLKRMGTQRERVEIDHDLYTEVTPKTVELGVFVDAVAYNNLKVLQTSDEMTHVILASINQVDAIYHLASLKQSVDFAIKVLEVQTEAPQELQGASGERLELLDAFCQYNTQRNDLVNGSPAHWDLGVLLTGFDLFHVQYGYEEYDTLGLTRTGALCHQNYSCLITEFGVAPREDAGHDDDSPPEPTAGFGAVYVLAHEIGHTLGMSHDGSRNSCPSNGFIMSSSRGNDGGETSWSNCSALSLVKSKATYCLNNSPNLNDEAAFRFDSDVDPGEIYDADFQCQMYLRDGTAMAIKDDKDMCSNLKCERGVDPTNSNKPSRSYPSGPALDGTSCGTRGMCKTGKCLEATSYSTLVSPWLTGLCTSGCIRRSMGVKSMTRRCHNQNHTSECEDRVSLMCPDDDVCSDEEPRMSRERFAVKKCKKLALDPAIYPSVSSLKIPPNVRGMPAIYSSDNLRQACLIFCKFEGPTSVGLSYNLRKWNTPMESLQSVGREADAFYPDGTWCHRLNGTDFYCVNHECISLTTVTDESSRVLTSDKLI</sequence>
<keyword evidence="2 10" id="KW-0479">Metal-binding</keyword>
<keyword evidence="6 10" id="KW-0862">Zinc</keyword>
<comment type="caution">
    <text evidence="10">Lacks conserved residue(s) required for the propagation of feature annotation.</text>
</comment>
<evidence type="ECO:0000256" key="10">
    <source>
        <dbReference type="PROSITE-ProRule" id="PRU00276"/>
    </source>
</evidence>
<evidence type="ECO:0000256" key="7">
    <source>
        <dbReference type="ARBA" id="ARBA00023049"/>
    </source>
</evidence>
<keyword evidence="13" id="KW-1185">Reference proteome</keyword>
<protein>
    <recommendedName>
        <fullName evidence="11">Peptidase M12B domain-containing protein</fullName>
    </recommendedName>
</protein>